<evidence type="ECO:0000313" key="5">
    <source>
        <dbReference type="EMBL" id="MBO8424406.1"/>
    </source>
</evidence>
<evidence type="ECO:0000256" key="4">
    <source>
        <dbReference type="PIRSR" id="PIRSR602678-1"/>
    </source>
</evidence>
<dbReference type="PANTHER" id="PTHR13799">
    <property type="entry name" value="NGG1 INTERACTING FACTOR 3"/>
    <property type="match status" value="1"/>
</dbReference>
<feature type="binding site" evidence="4">
    <location>
        <position position="226"/>
    </location>
    <ligand>
        <name>a divalent metal cation</name>
        <dbReference type="ChEBI" id="CHEBI:60240"/>
        <label>1</label>
    </ligand>
</feature>
<dbReference type="NCBIfam" id="TIGR00486">
    <property type="entry name" value="YbgI_SA1388"/>
    <property type="match status" value="1"/>
</dbReference>
<dbReference type="InterPro" id="IPR002678">
    <property type="entry name" value="DUF34/NIF3"/>
</dbReference>
<dbReference type="AlphaFoldDB" id="A0A940IDC5"/>
<dbReference type="InterPro" id="IPR036069">
    <property type="entry name" value="DUF34/NIF3_sf"/>
</dbReference>
<feature type="binding site" evidence="4">
    <location>
        <position position="222"/>
    </location>
    <ligand>
        <name>a divalent metal cation</name>
        <dbReference type="ChEBI" id="CHEBI:60240"/>
        <label>1</label>
    </ligand>
</feature>
<feature type="binding site" evidence="4">
    <location>
        <position position="65"/>
    </location>
    <ligand>
        <name>a divalent metal cation</name>
        <dbReference type="ChEBI" id="CHEBI:60240"/>
        <label>1</label>
    </ligand>
</feature>
<name>A0A940IDC5_9FIRM</name>
<reference evidence="5" key="2">
    <citation type="journal article" date="2021" name="PeerJ">
        <title>Extensive microbial diversity within the chicken gut microbiome revealed by metagenomics and culture.</title>
        <authorList>
            <person name="Gilroy R."/>
            <person name="Ravi A."/>
            <person name="Getino M."/>
            <person name="Pursley I."/>
            <person name="Horton D.L."/>
            <person name="Alikhan N.F."/>
            <person name="Baker D."/>
            <person name="Gharbi K."/>
            <person name="Hall N."/>
            <person name="Watson M."/>
            <person name="Adriaenssens E.M."/>
            <person name="Foster-Nyarko E."/>
            <person name="Jarju S."/>
            <person name="Secka A."/>
            <person name="Antonio M."/>
            <person name="Oren A."/>
            <person name="Chaudhuri R.R."/>
            <person name="La Ragione R."/>
            <person name="Hildebrand F."/>
            <person name="Pallen M.J."/>
        </authorList>
    </citation>
    <scope>NUCLEOTIDE SEQUENCE</scope>
    <source>
        <strain evidence="5">517</strain>
    </source>
</reference>
<feature type="binding site" evidence="4">
    <location>
        <position position="66"/>
    </location>
    <ligand>
        <name>a divalent metal cation</name>
        <dbReference type="ChEBI" id="CHEBI:60240"/>
        <label>1</label>
    </ligand>
</feature>
<dbReference type="Gene3D" id="3.40.1390.30">
    <property type="entry name" value="NIF3 (NGG1p interacting factor 3)-like"/>
    <property type="match status" value="2"/>
</dbReference>
<proteinExistence type="inferred from homology"/>
<dbReference type="SUPFAM" id="SSF102705">
    <property type="entry name" value="NIF3 (NGG1p interacting factor 3)-like"/>
    <property type="match status" value="1"/>
</dbReference>
<gene>
    <name evidence="5" type="ORF">IAB16_05260</name>
</gene>
<protein>
    <recommendedName>
        <fullName evidence="2">GTP cyclohydrolase 1 type 2 homolog</fullName>
    </recommendedName>
</protein>
<evidence type="ECO:0000313" key="6">
    <source>
        <dbReference type="Proteomes" id="UP000727857"/>
    </source>
</evidence>
<sequence>MLKVKDITALTERFAPPELQEEYDNCGLMYGDPEAEVSGVLVTLDINEKVVEEAVRKGANYILTHHPCIFPSVSKLDHGLPVHRGFAAAIRANIAVYAAHTSADFAEGGLNDVLMKILGAEEFHCIGGDRRAPRIGKLAEPCTLKKFVKRVSEALGDDHILYSGDDEKLIESFAAVNGGGGNEECLRAAINAGADVFLSGDFKYHVIRLAKDLGYAIINFGHFESEMPFVEMMTEYLKVAGVERVFGAESLEKPYN</sequence>
<dbReference type="PANTHER" id="PTHR13799:SF14">
    <property type="entry name" value="GTP CYCLOHYDROLASE 1 TYPE 2 HOMOLOG"/>
    <property type="match status" value="1"/>
</dbReference>
<dbReference type="Proteomes" id="UP000727857">
    <property type="component" value="Unassembled WGS sequence"/>
</dbReference>
<accession>A0A940IDC5</accession>
<keyword evidence="3 4" id="KW-0479">Metal-binding</keyword>
<dbReference type="EMBL" id="JADINF010000133">
    <property type="protein sequence ID" value="MBO8424406.1"/>
    <property type="molecule type" value="Genomic_DNA"/>
</dbReference>
<comment type="similarity">
    <text evidence="1">Belongs to the GTP cyclohydrolase I type 2/NIF3 family.</text>
</comment>
<dbReference type="GO" id="GO:0046872">
    <property type="term" value="F:metal ion binding"/>
    <property type="evidence" value="ECO:0007669"/>
    <property type="project" value="UniProtKB-KW"/>
</dbReference>
<organism evidence="5 6">
    <name type="scientific">Candidatus Stercoripulliclostridium pullicola</name>
    <dbReference type="NCBI Taxonomy" id="2840953"/>
    <lineage>
        <taxon>Bacteria</taxon>
        <taxon>Bacillati</taxon>
        <taxon>Bacillota</taxon>
        <taxon>Clostridia</taxon>
        <taxon>Eubacteriales</taxon>
        <taxon>Candidatus Stercoripulliclostridium</taxon>
    </lineage>
</organism>
<dbReference type="FunFam" id="3.40.1390.30:FF:000001">
    <property type="entry name" value="GTP cyclohydrolase 1 type 2"/>
    <property type="match status" value="1"/>
</dbReference>
<reference evidence="5" key="1">
    <citation type="submission" date="2020-10" db="EMBL/GenBank/DDBJ databases">
        <authorList>
            <person name="Gilroy R."/>
        </authorList>
    </citation>
    <scope>NUCLEOTIDE SEQUENCE</scope>
    <source>
        <strain evidence="5">517</strain>
    </source>
</reference>
<evidence type="ECO:0000256" key="1">
    <source>
        <dbReference type="ARBA" id="ARBA00006964"/>
    </source>
</evidence>
<evidence type="ECO:0000256" key="3">
    <source>
        <dbReference type="ARBA" id="ARBA00022723"/>
    </source>
</evidence>
<dbReference type="GO" id="GO:0005737">
    <property type="term" value="C:cytoplasm"/>
    <property type="evidence" value="ECO:0007669"/>
    <property type="project" value="TreeGrafter"/>
</dbReference>
<evidence type="ECO:0000256" key="2">
    <source>
        <dbReference type="ARBA" id="ARBA00022112"/>
    </source>
</evidence>
<dbReference type="Pfam" id="PF01784">
    <property type="entry name" value="DUF34_NIF3"/>
    <property type="match status" value="1"/>
</dbReference>
<feature type="binding site" evidence="4">
    <location>
        <position position="104"/>
    </location>
    <ligand>
        <name>a divalent metal cation</name>
        <dbReference type="ChEBI" id="CHEBI:60240"/>
        <label>1</label>
    </ligand>
</feature>
<comment type="caution">
    <text evidence="5">The sequence shown here is derived from an EMBL/GenBank/DDBJ whole genome shotgun (WGS) entry which is preliminary data.</text>
</comment>